<feature type="domain" description="Nudix hydrolase" evidence="1">
    <location>
        <begin position="29"/>
        <end position="168"/>
    </location>
</feature>
<evidence type="ECO:0000313" key="2">
    <source>
        <dbReference type="EMBL" id="KQL19673.1"/>
    </source>
</evidence>
<dbReference type="PROSITE" id="PS51462">
    <property type="entry name" value="NUDIX"/>
    <property type="match status" value="1"/>
</dbReference>
<evidence type="ECO:0000313" key="3">
    <source>
        <dbReference type="Proteomes" id="UP000050996"/>
    </source>
</evidence>
<dbReference type="PANTHER" id="PTHR10885:SF0">
    <property type="entry name" value="ISOPENTENYL-DIPHOSPHATE DELTA-ISOMERASE"/>
    <property type="match status" value="1"/>
</dbReference>
<accession>A0A0Q3QNF0</accession>
<dbReference type="STRING" id="1637975.AN957_14580"/>
<protein>
    <submittedName>
        <fullName evidence="2">NUDIX hydrolase</fullName>
    </submittedName>
</protein>
<dbReference type="GO" id="GO:0016787">
    <property type="term" value="F:hydrolase activity"/>
    <property type="evidence" value="ECO:0007669"/>
    <property type="project" value="UniProtKB-KW"/>
</dbReference>
<dbReference type="SUPFAM" id="SSF55811">
    <property type="entry name" value="Nudix"/>
    <property type="match status" value="1"/>
</dbReference>
<dbReference type="Gene3D" id="3.90.79.10">
    <property type="entry name" value="Nucleoside Triphosphate Pyrophosphohydrolase"/>
    <property type="match status" value="1"/>
</dbReference>
<reference evidence="2 3" key="1">
    <citation type="submission" date="2015-09" db="EMBL/GenBank/DDBJ databases">
        <title>Genome sequencing project for genomic taxonomy and phylogenomics of Bacillus-like bacteria.</title>
        <authorList>
            <person name="Liu B."/>
            <person name="Wang J."/>
            <person name="Zhu Y."/>
            <person name="Liu G."/>
            <person name="Chen Q."/>
            <person name="Chen Z."/>
            <person name="Lan J."/>
            <person name="Che J."/>
            <person name="Ge C."/>
            <person name="Shi H."/>
            <person name="Pan Z."/>
            <person name="Liu X."/>
        </authorList>
    </citation>
    <scope>NUCLEOTIDE SEQUENCE [LARGE SCALE GENOMIC DNA]</scope>
    <source>
        <strain evidence="2 3">FJAT-18043</strain>
    </source>
</reference>
<dbReference type="InterPro" id="IPR000086">
    <property type="entry name" value="NUDIX_hydrolase_dom"/>
</dbReference>
<dbReference type="CDD" id="cd04692">
    <property type="entry name" value="NUDIX_Hydrolase"/>
    <property type="match status" value="1"/>
</dbReference>
<keyword evidence="2" id="KW-0378">Hydrolase</keyword>
<sequence length="208" mass="24640">MENEMLKIFDQQRNQIGIASREEVHRVGYWHEAFHCWFFSREGEECYIYLQIRSKMKKDYPNLIDITAAGHLLAHETVDDGIREIKEEIGIAVSFNELISAGIFKYSVVKGKFIDNELAHIFLYETKHFLHNFILQREEVSGIVKVKWKEFYDLWLGKIDKVNIQGFEVNKEGQRTSINRFAGRNHFVPHDLSYYEHVIKTIQKINED</sequence>
<evidence type="ECO:0000259" key="1">
    <source>
        <dbReference type="PROSITE" id="PS51462"/>
    </source>
</evidence>
<dbReference type="PANTHER" id="PTHR10885">
    <property type="entry name" value="ISOPENTENYL-DIPHOSPHATE DELTA-ISOMERASE"/>
    <property type="match status" value="1"/>
</dbReference>
<keyword evidence="3" id="KW-1185">Reference proteome</keyword>
<name>A0A0Q3QNF0_9BACI</name>
<dbReference type="Proteomes" id="UP000050996">
    <property type="component" value="Unassembled WGS sequence"/>
</dbReference>
<dbReference type="PATRIC" id="fig|1637975.4.peg.2789"/>
<comment type="caution">
    <text evidence="2">The sequence shown here is derived from an EMBL/GenBank/DDBJ whole genome shotgun (WGS) entry which is preliminary data.</text>
</comment>
<gene>
    <name evidence="2" type="ORF">AN957_14580</name>
</gene>
<proteinExistence type="predicted"/>
<dbReference type="EMBL" id="LJIX01000006">
    <property type="protein sequence ID" value="KQL19673.1"/>
    <property type="molecule type" value="Genomic_DNA"/>
</dbReference>
<organism evidence="2 3">
    <name type="scientific">Cytobacillus solani</name>
    <dbReference type="NCBI Taxonomy" id="1637975"/>
    <lineage>
        <taxon>Bacteria</taxon>
        <taxon>Bacillati</taxon>
        <taxon>Bacillota</taxon>
        <taxon>Bacilli</taxon>
        <taxon>Bacillales</taxon>
        <taxon>Bacillaceae</taxon>
        <taxon>Cytobacillus</taxon>
    </lineage>
</organism>
<dbReference type="AlphaFoldDB" id="A0A0Q3QNF0"/>
<dbReference type="InterPro" id="IPR015797">
    <property type="entry name" value="NUDIX_hydrolase-like_dom_sf"/>
</dbReference>